<keyword evidence="7 8" id="KW-0472">Membrane</keyword>
<evidence type="ECO:0000256" key="7">
    <source>
        <dbReference type="ARBA" id="ARBA00023136"/>
    </source>
</evidence>
<dbReference type="Gene3D" id="1.20.81.30">
    <property type="entry name" value="Type II secretion system (T2SS), domain F"/>
    <property type="match status" value="2"/>
</dbReference>
<dbReference type="PANTHER" id="PTHR30012:SF0">
    <property type="entry name" value="TYPE II SECRETION SYSTEM PROTEIN F-RELATED"/>
    <property type="match status" value="1"/>
</dbReference>
<dbReference type="STRING" id="1592317.DPF_1686"/>
<evidence type="ECO:0000256" key="1">
    <source>
        <dbReference type="ARBA" id="ARBA00004429"/>
    </source>
</evidence>
<feature type="transmembrane region" description="Helical" evidence="8">
    <location>
        <begin position="169"/>
        <end position="190"/>
    </location>
</feature>
<evidence type="ECO:0000256" key="8">
    <source>
        <dbReference type="SAM" id="Phobius"/>
    </source>
</evidence>
<keyword evidence="4" id="KW-0997">Cell inner membrane</keyword>
<keyword evidence="5 8" id="KW-0812">Transmembrane</keyword>
<dbReference type="InterPro" id="IPR018076">
    <property type="entry name" value="T2SS_GspF_dom"/>
</dbReference>
<keyword evidence="3" id="KW-1003">Cell membrane</keyword>
<dbReference type="GO" id="GO:0005886">
    <property type="term" value="C:plasma membrane"/>
    <property type="evidence" value="ECO:0007669"/>
    <property type="project" value="UniProtKB-SubCell"/>
</dbReference>
<dbReference type="RefSeq" id="WP_069859031.1">
    <property type="nucleotide sequence ID" value="NZ_BDFE01000016.1"/>
</dbReference>
<dbReference type="Pfam" id="PF00482">
    <property type="entry name" value="T2SSF"/>
    <property type="match status" value="2"/>
</dbReference>
<evidence type="ECO:0000259" key="9">
    <source>
        <dbReference type="Pfam" id="PF00482"/>
    </source>
</evidence>
<evidence type="ECO:0000256" key="3">
    <source>
        <dbReference type="ARBA" id="ARBA00022475"/>
    </source>
</evidence>
<feature type="transmembrane region" description="Helical" evidence="8">
    <location>
        <begin position="375"/>
        <end position="396"/>
    </location>
</feature>
<dbReference type="PRINTS" id="PR00812">
    <property type="entry name" value="BCTERIALGSPF"/>
</dbReference>
<feature type="domain" description="Type II secretion system protein GspF" evidence="9">
    <location>
        <begin position="69"/>
        <end position="192"/>
    </location>
</feature>
<dbReference type="AlphaFoldDB" id="A0A194AFV8"/>
<evidence type="ECO:0000313" key="11">
    <source>
        <dbReference type="Proteomes" id="UP000095200"/>
    </source>
</evidence>
<dbReference type="OrthoDB" id="9805682at2"/>
<keyword evidence="11" id="KW-1185">Reference proteome</keyword>
<evidence type="ECO:0000256" key="5">
    <source>
        <dbReference type="ARBA" id="ARBA00022692"/>
    </source>
</evidence>
<evidence type="ECO:0000256" key="2">
    <source>
        <dbReference type="ARBA" id="ARBA00005745"/>
    </source>
</evidence>
<keyword evidence="6 8" id="KW-1133">Transmembrane helix</keyword>
<accession>A0A194AFV8</accession>
<evidence type="ECO:0000256" key="6">
    <source>
        <dbReference type="ARBA" id="ARBA00022989"/>
    </source>
</evidence>
<proteinExistence type="inferred from homology"/>
<feature type="domain" description="Type II secretion system protein GspF" evidence="9">
    <location>
        <begin position="272"/>
        <end position="394"/>
    </location>
</feature>
<dbReference type="FunFam" id="1.20.81.30:FF:000001">
    <property type="entry name" value="Type II secretion system protein F"/>
    <property type="match status" value="1"/>
</dbReference>
<sequence>MKYTYKAITDVGSTITGTLEAESVDAANALLSEKGYIPTRVVTDSGSSELWERLQTRLTKIKPQELILFTKQFRTMFKAGVSIMEIFRTMEAQTENRRLKQIIADIGENVKSGTSLADAFARHPRVFSPLYCNMLKAGEASGALPEVLNRLIYLLEHEHKVKSDIKSALQYPTIVLIALGVAFFVLLTFVIPKFVGIFKASHIDLPVPTLICMYLYQFISTYWYICLGGVVALILGLRYYFRTPQGRLVRDRVLLKIPIVGPVFTKSAMSRFASIFAILQASGVTALDSLDILSLTIGNAAISKEFDKIKELLKEGKGISGPLSQARFFTPMVVNMVAIGEESGNLDEMLQEVSNHYDDEVTYAVSQMSTNLGPILIVGLAAVVGFFALAIFLPMWDLTKMVH</sequence>
<dbReference type="InterPro" id="IPR003004">
    <property type="entry name" value="GspF/PilC"/>
</dbReference>
<dbReference type="Proteomes" id="UP000095200">
    <property type="component" value="Unassembled WGS sequence"/>
</dbReference>
<evidence type="ECO:0000313" key="10">
    <source>
        <dbReference type="EMBL" id="GAU08967.1"/>
    </source>
</evidence>
<evidence type="ECO:0000256" key="4">
    <source>
        <dbReference type="ARBA" id="ARBA00022519"/>
    </source>
</evidence>
<protein>
    <submittedName>
        <fullName evidence="10">General secretion pathway protein GspF</fullName>
    </submittedName>
</protein>
<reference evidence="11" key="1">
    <citation type="submission" date="2016-06" db="EMBL/GenBank/DDBJ databases">
        <title>Draft genome sequence of Desulfoplanes formicivorans strain Pf12B.</title>
        <authorList>
            <person name="Watanabe M."/>
            <person name="Kojima H."/>
            <person name="Fukui M."/>
        </authorList>
    </citation>
    <scope>NUCLEOTIDE SEQUENCE [LARGE SCALE GENOMIC DNA]</scope>
    <source>
        <strain evidence="11">Pf12B</strain>
    </source>
</reference>
<gene>
    <name evidence="10" type="ORF">DPF_1686</name>
</gene>
<dbReference type="InterPro" id="IPR042094">
    <property type="entry name" value="T2SS_GspF_sf"/>
</dbReference>
<dbReference type="PANTHER" id="PTHR30012">
    <property type="entry name" value="GENERAL SECRETION PATHWAY PROTEIN"/>
    <property type="match status" value="1"/>
</dbReference>
<comment type="similarity">
    <text evidence="2">Belongs to the GSP F family.</text>
</comment>
<comment type="subcellular location">
    <subcellularLocation>
        <location evidence="1">Cell inner membrane</location>
        <topology evidence="1">Multi-pass membrane protein</topology>
    </subcellularLocation>
</comment>
<dbReference type="EMBL" id="BDFE01000016">
    <property type="protein sequence ID" value="GAU08967.1"/>
    <property type="molecule type" value="Genomic_DNA"/>
</dbReference>
<feature type="transmembrane region" description="Helical" evidence="8">
    <location>
        <begin position="222"/>
        <end position="241"/>
    </location>
</feature>
<name>A0A194AFV8_9BACT</name>
<comment type="caution">
    <text evidence="10">The sequence shown here is derived from an EMBL/GenBank/DDBJ whole genome shotgun (WGS) entry which is preliminary data.</text>
</comment>
<organism evidence="10 11">
    <name type="scientific">Desulfoplanes formicivorans</name>
    <dbReference type="NCBI Taxonomy" id="1592317"/>
    <lineage>
        <taxon>Bacteria</taxon>
        <taxon>Pseudomonadati</taxon>
        <taxon>Thermodesulfobacteriota</taxon>
        <taxon>Desulfovibrionia</taxon>
        <taxon>Desulfovibrionales</taxon>
        <taxon>Desulfoplanaceae</taxon>
        <taxon>Desulfoplanes</taxon>
    </lineage>
</organism>